<dbReference type="AlphaFoldDB" id="A0A7R7ICT5"/>
<reference evidence="1 2" key="1">
    <citation type="submission" date="2020-11" db="EMBL/GenBank/DDBJ databases">
        <title>Draft genome sequencing of a Lachnospiraceae strain isolated from anoxic soil subjected to BSD treatment.</title>
        <authorList>
            <person name="Uek A."/>
            <person name="Tonouchi A."/>
        </authorList>
    </citation>
    <scope>NUCLEOTIDE SEQUENCE [LARGE SCALE GENOMIC DNA]</scope>
    <source>
        <strain evidence="1 2">TB5</strain>
    </source>
</reference>
<dbReference type="SFLD" id="SFLDG01140">
    <property type="entry name" value="C2.B:_Phosphomannomutase_and_P"/>
    <property type="match status" value="1"/>
</dbReference>
<gene>
    <name evidence="1" type="ORF">bsdtb5_21570</name>
</gene>
<dbReference type="NCBIfam" id="TIGR00099">
    <property type="entry name" value="Cof-subfamily"/>
    <property type="match status" value="1"/>
</dbReference>
<dbReference type="Pfam" id="PF08282">
    <property type="entry name" value="Hydrolase_3"/>
    <property type="match status" value="1"/>
</dbReference>
<evidence type="ECO:0000313" key="2">
    <source>
        <dbReference type="Proteomes" id="UP000595897"/>
    </source>
</evidence>
<dbReference type="PANTHER" id="PTHR10000">
    <property type="entry name" value="PHOSPHOSERINE PHOSPHATASE"/>
    <property type="match status" value="1"/>
</dbReference>
<sequence length="249" mass="28361">MKLVIFDLDDTLLNSKEVVSERNKQAILKCSQKGMKIGYITVRSPRKMKTFLQGLPCDCIANYNGAIIYADNKLIKENVIKYENAINYINKVTEIAPGIGICAYFEPYCYKNNTIISYITQEILEYNLYSIPQHNFQRIRLFFNEYENIDFSKYITNEMQYQKSNDMATITNKHADKGIALESLIHYLGIKKEETISFGDNLADIPMLKASGIGVAMGNAVSQVKDIADYITVSNDEDGVAKYIETYLL</sequence>
<dbReference type="SUPFAM" id="SSF56784">
    <property type="entry name" value="HAD-like"/>
    <property type="match status" value="1"/>
</dbReference>
<dbReference type="InterPro" id="IPR006379">
    <property type="entry name" value="HAD-SF_hydro_IIB"/>
</dbReference>
<dbReference type="SFLD" id="SFLDS00003">
    <property type="entry name" value="Haloacid_Dehalogenase"/>
    <property type="match status" value="1"/>
</dbReference>
<accession>A0A7R7ICT5</accession>
<dbReference type="Gene3D" id="3.30.1240.10">
    <property type="match status" value="1"/>
</dbReference>
<protein>
    <submittedName>
        <fullName evidence="1">Sugar phosphate phosphatase</fullName>
    </submittedName>
</protein>
<dbReference type="NCBIfam" id="TIGR01484">
    <property type="entry name" value="HAD-SF-IIB"/>
    <property type="match status" value="1"/>
</dbReference>
<organism evidence="1 2">
    <name type="scientific">Anaeromicropila herbilytica</name>
    <dbReference type="NCBI Taxonomy" id="2785025"/>
    <lineage>
        <taxon>Bacteria</taxon>
        <taxon>Bacillati</taxon>
        <taxon>Bacillota</taxon>
        <taxon>Clostridia</taxon>
        <taxon>Lachnospirales</taxon>
        <taxon>Lachnospiraceae</taxon>
        <taxon>Anaeromicropila</taxon>
    </lineage>
</organism>
<dbReference type="InterPro" id="IPR000150">
    <property type="entry name" value="Cof"/>
</dbReference>
<dbReference type="Gene3D" id="3.40.50.1000">
    <property type="entry name" value="HAD superfamily/HAD-like"/>
    <property type="match status" value="1"/>
</dbReference>
<dbReference type="GO" id="GO:0000287">
    <property type="term" value="F:magnesium ion binding"/>
    <property type="evidence" value="ECO:0007669"/>
    <property type="project" value="TreeGrafter"/>
</dbReference>
<proteinExistence type="predicted"/>
<dbReference type="InterPro" id="IPR023214">
    <property type="entry name" value="HAD_sf"/>
</dbReference>
<dbReference type="Proteomes" id="UP000595897">
    <property type="component" value="Chromosome"/>
</dbReference>
<dbReference type="PANTHER" id="PTHR10000:SF8">
    <property type="entry name" value="HAD SUPERFAMILY HYDROLASE-LIKE, TYPE 3"/>
    <property type="match status" value="1"/>
</dbReference>
<dbReference type="GO" id="GO:0016791">
    <property type="term" value="F:phosphatase activity"/>
    <property type="evidence" value="ECO:0007669"/>
    <property type="project" value="TreeGrafter"/>
</dbReference>
<dbReference type="EMBL" id="AP024169">
    <property type="protein sequence ID" value="BCN30862.1"/>
    <property type="molecule type" value="Genomic_DNA"/>
</dbReference>
<dbReference type="GO" id="GO:0005829">
    <property type="term" value="C:cytosol"/>
    <property type="evidence" value="ECO:0007669"/>
    <property type="project" value="TreeGrafter"/>
</dbReference>
<keyword evidence="2" id="KW-1185">Reference proteome</keyword>
<name>A0A7R7ICT5_9FIRM</name>
<dbReference type="RefSeq" id="WP_271712021.1">
    <property type="nucleotide sequence ID" value="NZ_AP024169.1"/>
</dbReference>
<evidence type="ECO:0000313" key="1">
    <source>
        <dbReference type="EMBL" id="BCN30862.1"/>
    </source>
</evidence>
<dbReference type="InterPro" id="IPR036412">
    <property type="entry name" value="HAD-like_sf"/>
</dbReference>
<dbReference type="KEGG" id="ahb:bsdtb5_21570"/>